<reference evidence="1 2" key="1">
    <citation type="journal article" date="2014" name="Int. J. Syst. Evol. Microbiol.">
        <title>Draft Genome Sequence of Corynebacterium ulcerans FRC58, Isolated from the Bronchitic Aspiration of a Patient in France.</title>
        <authorList>
            <person name="Silva Ado S."/>
            <person name="Barauna R.A."/>
            <person name="de Sa P.C."/>
            <person name="das Gracas D.A."/>
            <person name="Carneiro A.R."/>
            <person name="Thouvenin M."/>
            <person name="Azevedo V."/>
            <person name="Badell E."/>
            <person name="Guiso N."/>
            <person name="da Silva A.L."/>
            <person name="Ramos R.T."/>
        </authorList>
    </citation>
    <scope>NUCLEOTIDE SEQUENCE [LARGE SCALE GENOMIC DNA]</scope>
    <source>
        <strain evidence="1 2">FRC58</strain>
    </source>
</reference>
<protein>
    <recommendedName>
        <fullName evidence="3">HTH cro/C1-type domain-containing protein</fullName>
    </recommendedName>
</protein>
<dbReference type="RefSeq" id="WP_023634991.1">
    <property type="nucleotide sequence ID" value="NZ_CP011913.1"/>
</dbReference>
<dbReference type="InterPro" id="IPR010982">
    <property type="entry name" value="Lambda_DNA-bd_dom_sf"/>
</dbReference>
<name>A0ABN4GRD2_CORUL</name>
<proteinExistence type="predicted"/>
<accession>A0ABN4GRD2</accession>
<gene>
    <name evidence="1" type="ORF">CulFRC58_0291</name>
</gene>
<evidence type="ECO:0008006" key="3">
    <source>
        <dbReference type="Google" id="ProtNLM"/>
    </source>
</evidence>
<sequence length="73" mass="8023">MEYRIRPKVLDLIREKFELSSDEAIAAKAGFSLGTISRVRRGHDVKLGTAIKLMDLAGITNIHEATIKLSSVA</sequence>
<keyword evidence="2" id="KW-1185">Reference proteome</keyword>
<dbReference type="SUPFAM" id="SSF47413">
    <property type="entry name" value="lambda repressor-like DNA-binding domains"/>
    <property type="match status" value="1"/>
</dbReference>
<organism evidence="1 2">
    <name type="scientific">Corynebacterium ulcerans FRC58</name>
    <dbReference type="NCBI Taxonomy" id="1408268"/>
    <lineage>
        <taxon>Bacteria</taxon>
        <taxon>Bacillati</taxon>
        <taxon>Actinomycetota</taxon>
        <taxon>Actinomycetes</taxon>
        <taxon>Mycobacteriales</taxon>
        <taxon>Corynebacteriaceae</taxon>
        <taxon>Corynebacterium</taxon>
    </lineage>
</organism>
<dbReference type="EMBL" id="CP011913">
    <property type="protein sequence ID" value="AKN76145.1"/>
    <property type="molecule type" value="Genomic_DNA"/>
</dbReference>
<evidence type="ECO:0000313" key="1">
    <source>
        <dbReference type="EMBL" id="AKN76145.1"/>
    </source>
</evidence>
<dbReference type="Proteomes" id="UP000036185">
    <property type="component" value="Chromosome"/>
</dbReference>
<dbReference type="Gene3D" id="1.10.260.40">
    <property type="entry name" value="lambda repressor-like DNA-binding domains"/>
    <property type="match status" value="1"/>
</dbReference>
<evidence type="ECO:0000313" key="2">
    <source>
        <dbReference type="Proteomes" id="UP000036185"/>
    </source>
</evidence>